<feature type="chain" id="PRO_5040483094" description="tripeptidyl-peptidase II" evidence="17">
    <location>
        <begin position="20"/>
        <end position="564"/>
    </location>
</feature>
<evidence type="ECO:0000256" key="14">
    <source>
        <dbReference type="ARBA" id="ARBA00023145"/>
    </source>
</evidence>
<dbReference type="GO" id="GO:0004252">
    <property type="term" value="F:serine-type endopeptidase activity"/>
    <property type="evidence" value="ECO:0007669"/>
    <property type="project" value="UniProtKB-UniRule"/>
</dbReference>
<keyword evidence="11 16" id="KW-0720">Serine protease</keyword>
<keyword evidence="13" id="KW-0843">Virulence</keyword>
<reference evidence="19" key="1">
    <citation type="journal article" date="2020" name="Nat. Commun.">
        <title>Large-scale genome sequencing of mycorrhizal fungi provides insights into the early evolution of symbiotic traits.</title>
        <authorList>
            <person name="Miyauchi S."/>
            <person name="Kiss E."/>
            <person name="Kuo A."/>
            <person name="Drula E."/>
            <person name="Kohler A."/>
            <person name="Sanchez-Garcia M."/>
            <person name="Morin E."/>
            <person name="Andreopoulos B."/>
            <person name="Barry K.W."/>
            <person name="Bonito G."/>
            <person name="Buee M."/>
            <person name="Carver A."/>
            <person name="Chen C."/>
            <person name="Cichocki N."/>
            <person name="Clum A."/>
            <person name="Culley D."/>
            <person name="Crous P.W."/>
            <person name="Fauchery L."/>
            <person name="Girlanda M."/>
            <person name="Hayes R.D."/>
            <person name="Keri Z."/>
            <person name="LaButti K."/>
            <person name="Lipzen A."/>
            <person name="Lombard V."/>
            <person name="Magnuson J."/>
            <person name="Maillard F."/>
            <person name="Murat C."/>
            <person name="Nolan M."/>
            <person name="Ohm R.A."/>
            <person name="Pangilinan J."/>
            <person name="Pereira M.F."/>
            <person name="Perotto S."/>
            <person name="Peter M."/>
            <person name="Pfister S."/>
            <person name="Riley R."/>
            <person name="Sitrit Y."/>
            <person name="Stielow J.B."/>
            <person name="Szollosi G."/>
            <person name="Zifcakova L."/>
            <person name="Stursova M."/>
            <person name="Spatafora J.W."/>
            <person name="Tedersoo L."/>
            <person name="Vaario L.M."/>
            <person name="Yamada A."/>
            <person name="Yan M."/>
            <person name="Wang P."/>
            <person name="Xu J."/>
            <person name="Bruns T."/>
            <person name="Baldrian P."/>
            <person name="Vilgalys R."/>
            <person name="Dunand C."/>
            <person name="Henrissat B."/>
            <person name="Grigoriev I.V."/>
            <person name="Hibbett D."/>
            <person name="Nagy L.G."/>
            <person name="Martin F.M."/>
        </authorList>
    </citation>
    <scope>NUCLEOTIDE SEQUENCE</scope>
    <source>
        <strain evidence="19">UP504</strain>
    </source>
</reference>
<dbReference type="FunFam" id="3.40.50.200:FF:000015">
    <property type="entry name" value="Tripeptidyl peptidase A"/>
    <property type="match status" value="1"/>
</dbReference>
<dbReference type="Pfam" id="PF00082">
    <property type="entry name" value="Peptidase_S8"/>
    <property type="match status" value="1"/>
</dbReference>
<sequence>MVPAGILVTVAAAATCIFATPLKGSSPRVANRDLVKKHAHVQVPRDWEMLDVHLEDHRHTISLQIGLKQEILMRELFFDKQLDVALMTFIYFRQVHDGWLTEHGIDISTAVSRSAALDWLKVTVPISLAEILVGAKYNVFRNKVTGARVIRTLEYSVPRRLANHIDVVQPTTFFGFRDFKTHSHVKGIITNKANAADTTKSYTVGGVPSSCNDIITPSCLRTLYNSINYTATQSAKNLVGVAGYLNQYANYADLQTFFLQYRPDATGSSFTTVQVNGGGNDQSHPGVEANLDIQHQFPDPHVYYSTGGSPPYLPDSNTVTNTNEPYAEWLNYLANQTTIPQTITTSYGDDEQTVPLDYATRVCNTFAQLGALGVSLLFSSGDGGVGAGNCTTNDGTNQVKFLPIFPASCPFVTSVGGTTRVSPEVGVSFSQGGFSNYFARPSYQSAAVSSFFQTLGATYSGYYNASGRGFPDISAQGDNFSVVVSGITHLVGGTSASSPTAASIIALLNDFRLSQGKPSLGFLNPWLYSTGYQGLNDITSGNNPGCGTKGFLCWSRLGSGYVVL</sequence>
<evidence type="ECO:0000256" key="6">
    <source>
        <dbReference type="ARBA" id="ARBA00022525"/>
    </source>
</evidence>
<dbReference type="PROSITE" id="PS51695">
    <property type="entry name" value="SEDOLISIN"/>
    <property type="match status" value="1"/>
</dbReference>
<dbReference type="Proteomes" id="UP000886523">
    <property type="component" value="Unassembled WGS sequence"/>
</dbReference>
<dbReference type="GO" id="GO:0006508">
    <property type="term" value="P:proteolysis"/>
    <property type="evidence" value="ECO:0007669"/>
    <property type="project" value="UniProtKB-KW"/>
</dbReference>
<evidence type="ECO:0000256" key="7">
    <source>
        <dbReference type="ARBA" id="ARBA00022670"/>
    </source>
</evidence>
<dbReference type="InterPro" id="IPR030400">
    <property type="entry name" value="Sedolisin_dom"/>
</dbReference>
<keyword evidence="9 17" id="KW-0732">Signal</keyword>
<evidence type="ECO:0000259" key="18">
    <source>
        <dbReference type="PROSITE" id="PS51695"/>
    </source>
</evidence>
<evidence type="ECO:0000313" key="19">
    <source>
        <dbReference type="EMBL" id="KAF9512132.1"/>
    </source>
</evidence>
<name>A0A9P6AUW3_9AGAM</name>
<dbReference type="InterPro" id="IPR036852">
    <property type="entry name" value="Peptidase_S8/S53_dom_sf"/>
</dbReference>
<feature type="active site" description="Charge relay system" evidence="16">
    <location>
        <position position="292"/>
    </location>
</feature>
<feature type="active site" description="Charge relay system" evidence="16">
    <location>
        <position position="288"/>
    </location>
</feature>
<keyword evidence="14" id="KW-0865">Zymogen</keyword>
<dbReference type="EMBL" id="MU128991">
    <property type="protein sequence ID" value="KAF9512132.1"/>
    <property type="molecule type" value="Genomic_DNA"/>
</dbReference>
<dbReference type="Pfam" id="PF09286">
    <property type="entry name" value="Pro-kuma_activ"/>
    <property type="match status" value="1"/>
</dbReference>
<evidence type="ECO:0000256" key="1">
    <source>
        <dbReference type="ARBA" id="ARBA00001910"/>
    </source>
</evidence>
<evidence type="ECO:0000256" key="17">
    <source>
        <dbReference type="SAM" id="SignalP"/>
    </source>
</evidence>
<dbReference type="PANTHER" id="PTHR14218">
    <property type="entry name" value="PROTEASE S8 TRIPEPTIDYL PEPTIDASE I CLN2"/>
    <property type="match status" value="1"/>
</dbReference>
<evidence type="ECO:0000313" key="20">
    <source>
        <dbReference type="Proteomes" id="UP000886523"/>
    </source>
</evidence>
<dbReference type="OrthoDB" id="409122at2759"/>
<keyword evidence="10 16" id="KW-0378">Hydrolase</keyword>
<proteinExistence type="predicted"/>
<evidence type="ECO:0000256" key="4">
    <source>
        <dbReference type="ARBA" id="ARBA00004239"/>
    </source>
</evidence>
<dbReference type="PANTHER" id="PTHR14218:SF15">
    <property type="entry name" value="TRIPEPTIDYL-PEPTIDASE 1"/>
    <property type="match status" value="1"/>
</dbReference>
<evidence type="ECO:0000256" key="10">
    <source>
        <dbReference type="ARBA" id="ARBA00022801"/>
    </source>
</evidence>
<evidence type="ECO:0000256" key="5">
    <source>
        <dbReference type="ARBA" id="ARBA00012462"/>
    </source>
</evidence>
<comment type="caution">
    <text evidence="19">The sequence shown here is derived from an EMBL/GenBank/DDBJ whole genome shotgun (WGS) entry which is preliminary data.</text>
</comment>
<dbReference type="SUPFAM" id="SSF54897">
    <property type="entry name" value="Protease propeptides/inhibitors"/>
    <property type="match status" value="1"/>
</dbReference>
<comment type="caution">
    <text evidence="16">Lacks conserved residue(s) required for the propagation of feature annotation.</text>
</comment>
<dbReference type="Gene3D" id="3.40.50.200">
    <property type="entry name" value="Peptidase S8/S53 domain"/>
    <property type="match status" value="1"/>
</dbReference>
<comment type="catalytic activity">
    <reaction evidence="1">
        <text>Release of an N-terminal tripeptide from a polypeptide.</text>
        <dbReference type="EC" id="3.4.14.10"/>
    </reaction>
</comment>
<dbReference type="InterPro" id="IPR050819">
    <property type="entry name" value="Tripeptidyl-peptidase_I"/>
</dbReference>
<dbReference type="InterPro" id="IPR015366">
    <property type="entry name" value="S53_propep"/>
</dbReference>
<accession>A0A9P6AUW3</accession>
<evidence type="ECO:0000256" key="2">
    <source>
        <dbReference type="ARBA" id="ARBA00001913"/>
    </source>
</evidence>
<keyword evidence="20" id="KW-1185">Reference proteome</keyword>
<comment type="subcellular location">
    <subcellularLocation>
        <location evidence="4">Secreted</location>
        <location evidence="4">Extracellular space</location>
    </subcellularLocation>
</comment>
<evidence type="ECO:0000256" key="13">
    <source>
        <dbReference type="ARBA" id="ARBA00023026"/>
    </source>
</evidence>
<dbReference type="GO" id="GO:0005576">
    <property type="term" value="C:extracellular region"/>
    <property type="evidence" value="ECO:0007669"/>
    <property type="project" value="UniProtKB-SubCell"/>
</dbReference>
<dbReference type="SMART" id="SM00944">
    <property type="entry name" value="Pro-kuma_activ"/>
    <property type="match status" value="1"/>
</dbReference>
<evidence type="ECO:0000256" key="11">
    <source>
        <dbReference type="ARBA" id="ARBA00022825"/>
    </source>
</evidence>
<evidence type="ECO:0000256" key="15">
    <source>
        <dbReference type="ARBA" id="ARBA00023180"/>
    </source>
</evidence>
<dbReference type="EC" id="3.4.14.10" evidence="5"/>
<feature type="domain" description="Peptidase S53" evidence="18">
    <location>
        <begin position="214"/>
        <end position="564"/>
    </location>
</feature>
<dbReference type="GO" id="GO:0046872">
    <property type="term" value="F:metal ion binding"/>
    <property type="evidence" value="ECO:0007669"/>
    <property type="project" value="UniProtKB-KW"/>
</dbReference>
<keyword evidence="8" id="KW-0479">Metal-binding</keyword>
<organism evidence="19 20">
    <name type="scientific">Hydnum rufescens UP504</name>
    <dbReference type="NCBI Taxonomy" id="1448309"/>
    <lineage>
        <taxon>Eukaryota</taxon>
        <taxon>Fungi</taxon>
        <taxon>Dikarya</taxon>
        <taxon>Basidiomycota</taxon>
        <taxon>Agaricomycotina</taxon>
        <taxon>Agaricomycetes</taxon>
        <taxon>Cantharellales</taxon>
        <taxon>Hydnaceae</taxon>
        <taxon>Hydnum</taxon>
    </lineage>
</organism>
<dbReference type="SUPFAM" id="SSF52743">
    <property type="entry name" value="Subtilisin-like"/>
    <property type="match status" value="1"/>
</dbReference>
<dbReference type="AlphaFoldDB" id="A0A9P6AUW3"/>
<comment type="cofactor">
    <cofactor evidence="2">
        <name>Ca(2+)</name>
        <dbReference type="ChEBI" id="CHEBI:29108"/>
    </cofactor>
</comment>
<comment type="function">
    <text evidence="3">Secreted tripeptidyl-peptidase which degrades proteins at acidic pHs and is involved in virulence.</text>
</comment>
<keyword evidence="7 16" id="KW-0645">Protease</keyword>
<evidence type="ECO:0000256" key="16">
    <source>
        <dbReference type="PROSITE-ProRule" id="PRU01032"/>
    </source>
</evidence>
<evidence type="ECO:0000256" key="9">
    <source>
        <dbReference type="ARBA" id="ARBA00022729"/>
    </source>
</evidence>
<keyword evidence="15" id="KW-0325">Glycoprotein</keyword>
<feature type="active site" description="Charge relay system" evidence="16">
    <location>
        <position position="495"/>
    </location>
</feature>
<feature type="signal peptide" evidence="17">
    <location>
        <begin position="1"/>
        <end position="19"/>
    </location>
</feature>
<dbReference type="InterPro" id="IPR000209">
    <property type="entry name" value="Peptidase_S8/S53_dom"/>
</dbReference>
<gene>
    <name evidence="19" type="ORF">BS47DRAFT_1394555</name>
</gene>
<keyword evidence="6" id="KW-0964">Secreted</keyword>
<dbReference type="CDD" id="cd04056">
    <property type="entry name" value="Peptidases_S53"/>
    <property type="match status" value="1"/>
</dbReference>
<protein>
    <recommendedName>
        <fullName evidence="5">tripeptidyl-peptidase II</fullName>
        <ecNumber evidence="5">3.4.14.10</ecNumber>
    </recommendedName>
</protein>
<evidence type="ECO:0000256" key="8">
    <source>
        <dbReference type="ARBA" id="ARBA00022723"/>
    </source>
</evidence>
<dbReference type="GO" id="GO:0008240">
    <property type="term" value="F:tripeptidyl-peptidase activity"/>
    <property type="evidence" value="ECO:0007669"/>
    <property type="project" value="UniProtKB-EC"/>
</dbReference>
<evidence type="ECO:0000256" key="12">
    <source>
        <dbReference type="ARBA" id="ARBA00022837"/>
    </source>
</evidence>
<keyword evidence="12" id="KW-0106">Calcium</keyword>
<evidence type="ECO:0000256" key="3">
    <source>
        <dbReference type="ARBA" id="ARBA00002451"/>
    </source>
</evidence>